<dbReference type="InterPro" id="IPR000719">
    <property type="entry name" value="Prot_kinase_dom"/>
</dbReference>
<gene>
    <name evidence="3" type="ORF">EI97DRAFT_77175</name>
</gene>
<proteinExistence type="predicted"/>
<dbReference type="SMART" id="SM00220">
    <property type="entry name" value="S_TKc"/>
    <property type="match status" value="1"/>
</dbReference>
<dbReference type="Gene3D" id="1.10.510.10">
    <property type="entry name" value="Transferase(Phosphotransferase) domain 1"/>
    <property type="match status" value="1"/>
</dbReference>
<evidence type="ECO:0000313" key="4">
    <source>
        <dbReference type="Proteomes" id="UP000800097"/>
    </source>
</evidence>
<sequence>MTMADETLSQDWRGSTTEPNTPESVPDLKTPSDWVFARLIPTNRPAQAAIEKTFALNSSHHSQFIAETEFRDKRALCFELSLRVLPEYPQIGWRIGKGRADLGNNRGVDLLLHGAGGDDVAGQHARLNWVKGAAGFFLIASNRRGKRCTMNGDDFTHDRRVIPFKNTIMLGECAFTLQYVVREPKEEDRFQVELKEFCSSVLQDKNPYILPTPREADARFGDWVVQHAISKGAYGTVYMVTHAADGRPAAAKQLLKTRWNARQVEHEVKMALRISKLEHPGIASPFYIRQRPCRSAIEISRIKDLLSDTWDPKRMGDITDEYIIFSPLLNATFHSIITSTLPESRRTHFFARLLEGVAFLHDQGLCHRDIKPGNILIRSYDPPEALLSDFGCASDQNSILYDRPGTVPYLAPEQREGLKHGRAVDYWACAIVGYELLTGEVTHGRIEPGPVLDYYHKTLDDRGSVMAECCKDMLNPDPDARISAREAANALALFFAVQEKSQDGQRSGDESDAMSLLTYKRTRYN</sequence>
<dbReference type="PANTHER" id="PTHR44167:SF24">
    <property type="entry name" value="SERINE_THREONINE-PROTEIN KINASE CHK2"/>
    <property type="match status" value="1"/>
</dbReference>
<organism evidence="3 4">
    <name type="scientific">Westerdykella ornata</name>
    <dbReference type="NCBI Taxonomy" id="318751"/>
    <lineage>
        <taxon>Eukaryota</taxon>
        <taxon>Fungi</taxon>
        <taxon>Dikarya</taxon>
        <taxon>Ascomycota</taxon>
        <taxon>Pezizomycotina</taxon>
        <taxon>Dothideomycetes</taxon>
        <taxon>Pleosporomycetidae</taxon>
        <taxon>Pleosporales</taxon>
        <taxon>Sporormiaceae</taxon>
        <taxon>Westerdykella</taxon>
    </lineage>
</organism>
<keyword evidence="4" id="KW-1185">Reference proteome</keyword>
<keyword evidence="3" id="KW-0808">Transferase</keyword>
<dbReference type="Gene3D" id="3.30.200.20">
    <property type="entry name" value="Phosphorylase Kinase, domain 1"/>
    <property type="match status" value="1"/>
</dbReference>
<name>A0A6A6JHB7_WESOR</name>
<dbReference type="PROSITE" id="PS50011">
    <property type="entry name" value="PROTEIN_KINASE_DOM"/>
    <property type="match status" value="1"/>
</dbReference>
<dbReference type="InterPro" id="IPR008271">
    <property type="entry name" value="Ser/Thr_kinase_AS"/>
</dbReference>
<dbReference type="EMBL" id="ML986497">
    <property type="protein sequence ID" value="KAF2275503.1"/>
    <property type="molecule type" value="Genomic_DNA"/>
</dbReference>
<feature type="compositionally biased region" description="Polar residues" evidence="1">
    <location>
        <begin position="7"/>
        <end position="23"/>
    </location>
</feature>
<evidence type="ECO:0000259" key="2">
    <source>
        <dbReference type="PROSITE" id="PS50011"/>
    </source>
</evidence>
<feature type="domain" description="Protein kinase" evidence="2">
    <location>
        <begin position="223"/>
        <end position="495"/>
    </location>
</feature>
<dbReference type="PROSITE" id="PS00108">
    <property type="entry name" value="PROTEIN_KINASE_ST"/>
    <property type="match status" value="1"/>
</dbReference>
<dbReference type="Pfam" id="PF00069">
    <property type="entry name" value="Pkinase"/>
    <property type="match status" value="1"/>
</dbReference>
<reference evidence="3" key="1">
    <citation type="journal article" date="2020" name="Stud. Mycol.">
        <title>101 Dothideomycetes genomes: a test case for predicting lifestyles and emergence of pathogens.</title>
        <authorList>
            <person name="Haridas S."/>
            <person name="Albert R."/>
            <person name="Binder M."/>
            <person name="Bloem J."/>
            <person name="Labutti K."/>
            <person name="Salamov A."/>
            <person name="Andreopoulos B."/>
            <person name="Baker S."/>
            <person name="Barry K."/>
            <person name="Bills G."/>
            <person name="Bluhm B."/>
            <person name="Cannon C."/>
            <person name="Castanera R."/>
            <person name="Culley D."/>
            <person name="Daum C."/>
            <person name="Ezra D."/>
            <person name="Gonzalez J."/>
            <person name="Henrissat B."/>
            <person name="Kuo A."/>
            <person name="Liang C."/>
            <person name="Lipzen A."/>
            <person name="Lutzoni F."/>
            <person name="Magnuson J."/>
            <person name="Mondo S."/>
            <person name="Nolan M."/>
            <person name="Ohm R."/>
            <person name="Pangilinan J."/>
            <person name="Park H.-J."/>
            <person name="Ramirez L."/>
            <person name="Alfaro M."/>
            <person name="Sun H."/>
            <person name="Tritt A."/>
            <person name="Yoshinaga Y."/>
            <person name="Zwiers L.-H."/>
            <person name="Turgeon B."/>
            <person name="Goodwin S."/>
            <person name="Spatafora J."/>
            <person name="Crous P."/>
            <person name="Grigoriev I."/>
        </authorList>
    </citation>
    <scope>NUCLEOTIDE SEQUENCE</scope>
    <source>
        <strain evidence="3">CBS 379.55</strain>
    </source>
</reference>
<dbReference type="InterPro" id="IPR011009">
    <property type="entry name" value="Kinase-like_dom_sf"/>
</dbReference>
<accession>A0A6A6JHB7</accession>
<dbReference type="GO" id="GO:0044773">
    <property type="term" value="P:mitotic DNA damage checkpoint signaling"/>
    <property type="evidence" value="ECO:0007669"/>
    <property type="project" value="TreeGrafter"/>
</dbReference>
<dbReference type="GO" id="GO:0005524">
    <property type="term" value="F:ATP binding"/>
    <property type="evidence" value="ECO:0007669"/>
    <property type="project" value="InterPro"/>
</dbReference>
<dbReference type="GO" id="GO:0005634">
    <property type="term" value="C:nucleus"/>
    <property type="evidence" value="ECO:0007669"/>
    <property type="project" value="TreeGrafter"/>
</dbReference>
<protein>
    <submittedName>
        <fullName evidence="3">Kinase-like protein</fullName>
    </submittedName>
</protein>
<dbReference type="GO" id="GO:0004674">
    <property type="term" value="F:protein serine/threonine kinase activity"/>
    <property type="evidence" value="ECO:0007669"/>
    <property type="project" value="TreeGrafter"/>
</dbReference>
<keyword evidence="3" id="KW-0418">Kinase</keyword>
<evidence type="ECO:0000313" key="3">
    <source>
        <dbReference type="EMBL" id="KAF2275503.1"/>
    </source>
</evidence>
<dbReference type="SUPFAM" id="SSF56112">
    <property type="entry name" value="Protein kinase-like (PK-like)"/>
    <property type="match status" value="1"/>
</dbReference>
<dbReference type="PANTHER" id="PTHR44167">
    <property type="entry name" value="OVARIAN-SPECIFIC SERINE/THREONINE-PROTEIN KINASE LOK-RELATED"/>
    <property type="match status" value="1"/>
</dbReference>
<dbReference type="CDD" id="cd00180">
    <property type="entry name" value="PKc"/>
    <property type="match status" value="1"/>
</dbReference>
<dbReference type="RefSeq" id="XP_033653042.1">
    <property type="nucleotide sequence ID" value="XM_033803061.1"/>
</dbReference>
<dbReference type="Proteomes" id="UP000800097">
    <property type="component" value="Unassembled WGS sequence"/>
</dbReference>
<dbReference type="OrthoDB" id="3782488at2759"/>
<evidence type="ECO:0000256" key="1">
    <source>
        <dbReference type="SAM" id="MobiDB-lite"/>
    </source>
</evidence>
<dbReference type="AlphaFoldDB" id="A0A6A6JHB7"/>
<feature type="region of interest" description="Disordered" evidence="1">
    <location>
        <begin position="1"/>
        <end position="29"/>
    </location>
</feature>
<dbReference type="GeneID" id="54556236"/>